<proteinExistence type="predicted"/>
<gene>
    <name evidence="1" type="ORF">FGIG_08078</name>
</gene>
<name>A0A504YZ71_FASGI</name>
<protein>
    <submittedName>
        <fullName evidence="1">Uncharacterized protein</fullName>
    </submittedName>
</protein>
<accession>A0A504YZ71</accession>
<reference evidence="1 2" key="1">
    <citation type="submission" date="2019-04" db="EMBL/GenBank/DDBJ databases">
        <title>Annotation for the trematode Fasciola gigantica.</title>
        <authorList>
            <person name="Choi Y.-J."/>
        </authorList>
    </citation>
    <scope>NUCLEOTIDE SEQUENCE [LARGE SCALE GENOMIC DNA]</scope>
    <source>
        <strain evidence="1">Uganda_cow_1</strain>
    </source>
</reference>
<dbReference type="Proteomes" id="UP000316759">
    <property type="component" value="Unassembled WGS sequence"/>
</dbReference>
<dbReference type="AlphaFoldDB" id="A0A504YZ71"/>
<keyword evidence="2" id="KW-1185">Reference proteome</keyword>
<evidence type="ECO:0000313" key="2">
    <source>
        <dbReference type="Proteomes" id="UP000316759"/>
    </source>
</evidence>
<sequence length="101" mass="11445">MRKRCFNSKLRLKQELQAPGTSKQCEIQISHGGRNVNSTSNKFTPEMIQTLIKAVNLLPAGTPKRLVTHSSILNDFITFIHSFVGNPPQYQVRLLVHGNFR</sequence>
<evidence type="ECO:0000313" key="1">
    <source>
        <dbReference type="EMBL" id="TPP65919.1"/>
    </source>
</evidence>
<dbReference type="EMBL" id="SUNJ01002509">
    <property type="protein sequence ID" value="TPP65919.1"/>
    <property type="molecule type" value="Genomic_DNA"/>
</dbReference>
<comment type="caution">
    <text evidence="1">The sequence shown here is derived from an EMBL/GenBank/DDBJ whole genome shotgun (WGS) entry which is preliminary data.</text>
</comment>
<dbReference type="OrthoDB" id="1690618at2759"/>
<organism evidence="1 2">
    <name type="scientific">Fasciola gigantica</name>
    <name type="common">Giant liver fluke</name>
    <dbReference type="NCBI Taxonomy" id="46835"/>
    <lineage>
        <taxon>Eukaryota</taxon>
        <taxon>Metazoa</taxon>
        <taxon>Spiralia</taxon>
        <taxon>Lophotrochozoa</taxon>
        <taxon>Platyhelminthes</taxon>
        <taxon>Trematoda</taxon>
        <taxon>Digenea</taxon>
        <taxon>Plagiorchiida</taxon>
        <taxon>Echinostomata</taxon>
        <taxon>Echinostomatoidea</taxon>
        <taxon>Fasciolidae</taxon>
        <taxon>Fasciola</taxon>
    </lineage>
</organism>